<gene>
    <name evidence="2" type="ORF">PIB30_042439</name>
</gene>
<reference evidence="2 3" key="1">
    <citation type="journal article" date="2023" name="Plants (Basel)">
        <title>Bridging the Gap: Combining Genomics and Transcriptomics Approaches to Understand Stylosanthes scabra, an Orphan Legume from the Brazilian Caatinga.</title>
        <authorList>
            <person name="Ferreira-Neto J.R.C."/>
            <person name="da Silva M.D."/>
            <person name="Binneck E."/>
            <person name="de Melo N.F."/>
            <person name="da Silva R.H."/>
            <person name="de Melo A.L.T.M."/>
            <person name="Pandolfi V."/>
            <person name="Bustamante F.O."/>
            <person name="Brasileiro-Vidal A.C."/>
            <person name="Benko-Iseppon A.M."/>
        </authorList>
    </citation>
    <scope>NUCLEOTIDE SEQUENCE [LARGE SCALE GENOMIC DNA]</scope>
    <source>
        <tissue evidence="2">Leaves</tissue>
    </source>
</reference>
<evidence type="ECO:0000313" key="2">
    <source>
        <dbReference type="EMBL" id="MED6135031.1"/>
    </source>
</evidence>
<comment type="caution">
    <text evidence="2">The sequence shown here is derived from an EMBL/GenBank/DDBJ whole genome shotgun (WGS) entry which is preliminary data.</text>
</comment>
<evidence type="ECO:0000256" key="1">
    <source>
        <dbReference type="SAM" id="MobiDB-lite"/>
    </source>
</evidence>
<feature type="region of interest" description="Disordered" evidence="1">
    <location>
        <begin position="112"/>
        <end position="166"/>
    </location>
</feature>
<dbReference type="EMBL" id="JASCZI010060656">
    <property type="protein sequence ID" value="MED6135031.1"/>
    <property type="molecule type" value="Genomic_DNA"/>
</dbReference>
<feature type="compositionally biased region" description="Polar residues" evidence="1">
    <location>
        <begin position="136"/>
        <end position="166"/>
    </location>
</feature>
<keyword evidence="3" id="KW-1185">Reference proteome</keyword>
<protein>
    <submittedName>
        <fullName evidence="2">Uncharacterized protein</fullName>
    </submittedName>
</protein>
<dbReference type="Proteomes" id="UP001341840">
    <property type="component" value="Unassembled WGS sequence"/>
</dbReference>
<proteinExistence type="predicted"/>
<evidence type="ECO:0000313" key="3">
    <source>
        <dbReference type="Proteomes" id="UP001341840"/>
    </source>
</evidence>
<feature type="region of interest" description="Disordered" evidence="1">
    <location>
        <begin position="180"/>
        <end position="213"/>
    </location>
</feature>
<organism evidence="2 3">
    <name type="scientific">Stylosanthes scabra</name>
    <dbReference type="NCBI Taxonomy" id="79078"/>
    <lineage>
        <taxon>Eukaryota</taxon>
        <taxon>Viridiplantae</taxon>
        <taxon>Streptophyta</taxon>
        <taxon>Embryophyta</taxon>
        <taxon>Tracheophyta</taxon>
        <taxon>Spermatophyta</taxon>
        <taxon>Magnoliopsida</taxon>
        <taxon>eudicotyledons</taxon>
        <taxon>Gunneridae</taxon>
        <taxon>Pentapetalae</taxon>
        <taxon>rosids</taxon>
        <taxon>fabids</taxon>
        <taxon>Fabales</taxon>
        <taxon>Fabaceae</taxon>
        <taxon>Papilionoideae</taxon>
        <taxon>50 kb inversion clade</taxon>
        <taxon>dalbergioids sensu lato</taxon>
        <taxon>Dalbergieae</taxon>
        <taxon>Pterocarpus clade</taxon>
        <taxon>Stylosanthes</taxon>
    </lineage>
</organism>
<accession>A0ABU6SFF2</accession>
<name>A0ABU6SFF2_9FABA</name>
<sequence length="420" mass="45981">MGPRSQEFGAAFDPIEDLMKKVLFQCVLPEYNPDLVVAFDRTGGVTMEYVDYLKCVKKHIRQYEGHFAAEIKSFTPVLIKDPYFMIGNISTTTVANLEAECYKSQLSSKRKCDDSAPLAEPAKRGKLQVPMPRVPPSSTSKANGSSTVACSPKSSQSPIKGTSSFLGKTVKHRSPRLLCKMNTIPNTPNDHVSVGDEDSHDEDSGGCSSSSTIGGISGEGVAQDVIQDNPQVVAECENNVDSGVPYEGNSVGSNVEPIQMLLVQILNPPSQRPTLLILQGIPNSAHDEFEYFHDDAKALLSCFASSNPSFVLPVDLSPLFKRLGYRAFLNSWASFIAHTCADLWDIHKDMVETHLNNLKLFKFKYDSLSFDVSALQERIDSLTTELNTVKAKLVGVSLERGQLAKTKEAASSVMTYDDLL</sequence>